<accession>A0A6J7C0U5</accession>
<evidence type="ECO:0000313" key="1">
    <source>
        <dbReference type="EMBL" id="CAB4851015.1"/>
    </source>
</evidence>
<dbReference type="EMBL" id="CAFBJH010000061">
    <property type="protein sequence ID" value="CAB4851015.1"/>
    <property type="molecule type" value="Genomic_DNA"/>
</dbReference>
<gene>
    <name evidence="1" type="ORF">UFOPK3287_00934</name>
</gene>
<sequence length="184" mass="19163">MSKLLRSTDETLSGARCNVEKVGSYQSTCPTPNLSNFPAVVETSLTAPFTRARSAIASESIISSSAPMDCIIACALSRTLRIGDSRAEGSSLNRPWSEVSNFTLWPYSSIASSKASAALVNASDSFPGKCLRAIAAARETRGPVNSSVTACVVRSINSCASSKITASRSGKIGCESTISIASKV</sequence>
<proteinExistence type="predicted"/>
<organism evidence="1">
    <name type="scientific">freshwater metagenome</name>
    <dbReference type="NCBI Taxonomy" id="449393"/>
    <lineage>
        <taxon>unclassified sequences</taxon>
        <taxon>metagenomes</taxon>
        <taxon>ecological metagenomes</taxon>
    </lineage>
</organism>
<protein>
    <submittedName>
        <fullName evidence="1">Unannotated protein</fullName>
    </submittedName>
</protein>
<name>A0A6J7C0U5_9ZZZZ</name>
<dbReference type="AlphaFoldDB" id="A0A6J7C0U5"/>
<reference evidence="1" key="1">
    <citation type="submission" date="2020-05" db="EMBL/GenBank/DDBJ databases">
        <authorList>
            <person name="Chiriac C."/>
            <person name="Salcher M."/>
            <person name="Ghai R."/>
            <person name="Kavagutti S V."/>
        </authorList>
    </citation>
    <scope>NUCLEOTIDE SEQUENCE</scope>
</reference>